<keyword evidence="1" id="KW-1133">Transmembrane helix</keyword>
<name>A0A3P6R675_CYLGO</name>
<dbReference type="OrthoDB" id="5853028at2759"/>
<keyword evidence="1" id="KW-0812">Transmembrane</keyword>
<evidence type="ECO:0000313" key="3">
    <source>
        <dbReference type="EMBL" id="VDK57966.1"/>
    </source>
</evidence>
<protein>
    <recommendedName>
        <fullName evidence="2">7TM GPCR serpentine receptor class x (Srx) domain-containing protein</fullName>
    </recommendedName>
</protein>
<proteinExistence type="predicted"/>
<reference evidence="3 4" key="1">
    <citation type="submission" date="2018-11" db="EMBL/GenBank/DDBJ databases">
        <authorList>
            <consortium name="Pathogen Informatics"/>
        </authorList>
    </citation>
    <scope>NUCLEOTIDE SEQUENCE [LARGE SCALE GENOMIC DNA]</scope>
</reference>
<dbReference type="AlphaFoldDB" id="A0A3P6R675"/>
<feature type="transmembrane region" description="Helical" evidence="1">
    <location>
        <begin position="28"/>
        <end position="49"/>
    </location>
</feature>
<dbReference type="Proteomes" id="UP000271889">
    <property type="component" value="Unassembled WGS sequence"/>
</dbReference>
<evidence type="ECO:0000256" key="1">
    <source>
        <dbReference type="SAM" id="Phobius"/>
    </source>
</evidence>
<dbReference type="InterPro" id="IPR019430">
    <property type="entry name" value="7TM_GPCR_serpentine_rcpt_Srx"/>
</dbReference>
<dbReference type="SUPFAM" id="SSF81321">
    <property type="entry name" value="Family A G protein-coupled receptor-like"/>
    <property type="match status" value="1"/>
</dbReference>
<dbReference type="EMBL" id="UYRV01011196">
    <property type="protein sequence ID" value="VDK57966.1"/>
    <property type="molecule type" value="Genomic_DNA"/>
</dbReference>
<evidence type="ECO:0000313" key="4">
    <source>
        <dbReference type="Proteomes" id="UP000271889"/>
    </source>
</evidence>
<accession>A0A3P6R675</accession>
<feature type="transmembrane region" description="Helical" evidence="1">
    <location>
        <begin position="70"/>
        <end position="91"/>
    </location>
</feature>
<keyword evidence="4" id="KW-1185">Reference proteome</keyword>
<feature type="domain" description="7TM GPCR serpentine receptor class x (Srx)" evidence="2">
    <location>
        <begin position="26"/>
        <end position="103"/>
    </location>
</feature>
<keyword evidence="1" id="KW-0472">Membrane</keyword>
<evidence type="ECO:0000259" key="2">
    <source>
        <dbReference type="Pfam" id="PF10328"/>
    </source>
</evidence>
<dbReference type="Pfam" id="PF10328">
    <property type="entry name" value="7TM_GPCR_Srx"/>
    <property type="match status" value="1"/>
</dbReference>
<sequence>MVVNSLTQLFDLVGVVLLGLNSSGASSASMLVDLIISYFSTVLMFFLGLNRYAAFSAPRLYETIMNLKTIRLILVGSLAGSVVISFVIFYASGCERVFEGDKMVDYVEDTAYIQVGYYVRRSRGAILREVTNSKATAQQNDNCGISFHRSPSPD</sequence>
<dbReference type="Gene3D" id="1.20.1070.10">
    <property type="entry name" value="Rhodopsin 7-helix transmembrane proteins"/>
    <property type="match status" value="1"/>
</dbReference>
<organism evidence="3 4">
    <name type="scientific">Cylicostephanus goldi</name>
    <name type="common">Nematode worm</name>
    <dbReference type="NCBI Taxonomy" id="71465"/>
    <lineage>
        <taxon>Eukaryota</taxon>
        <taxon>Metazoa</taxon>
        <taxon>Ecdysozoa</taxon>
        <taxon>Nematoda</taxon>
        <taxon>Chromadorea</taxon>
        <taxon>Rhabditida</taxon>
        <taxon>Rhabditina</taxon>
        <taxon>Rhabditomorpha</taxon>
        <taxon>Strongyloidea</taxon>
        <taxon>Strongylidae</taxon>
        <taxon>Cylicostephanus</taxon>
    </lineage>
</organism>
<gene>
    <name evidence="3" type="ORF">CGOC_LOCUS4172</name>
</gene>